<dbReference type="InterPro" id="IPR016024">
    <property type="entry name" value="ARM-type_fold"/>
</dbReference>
<dbReference type="Pfam" id="PF11935">
    <property type="entry name" value="SYMPK_PTA1_N"/>
    <property type="match status" value="1"/>
</dbReference>
<dbReference type="Gene3D" id="1.25.10.10">
    <property type="entry name" value="Leucine-rich Repeat Variant"/>
    <property type="match status" value="1"/>
</dbReference>
<feature type="region of interest" description="Disordered" evidence="1">
    <location>
        <begin position="950"/>
        <end position="969"/>
    </location>
</feature>
<name>A0AAV5J6K8_9ROSI</name>
<dbReference type="Proteomes" id="UP001054252">
    <property type="component" value="Unassembled WGS sequence"/>
</dbReference>
<evidence type="ECO:0000256" key="1">
    <source>
        <dbReference type="SAM" id="MobiDB-lite"/>
    </source>
</evidence>
<dbReference type="EMBL" id="BPVZ01000024">
    <property type="protein sequence ID" value="GKV06028.1"/>
    <property type="molecule type" value="Genomic_DNA"/>
</dbReference>
<evidence type="ECO:0008006" key="6">
    <source>
        <dbReference type="Google" id="ProtNLM"/>
    </source>
</evidence>
<dbReference type="InterPro" id="IPR032460">
    <property type="entry name" value="Symplekin/Pta1_N"/>
</dbReference>
<feature type="compositionally biased region" description="Basic and acidic residues" evidence="1">
    <location>
        <begin position="1372"/>
        <end position="1383"/>
    </location>
</feature>
<feature type="compositionally biased region" description="Basic and acidic residues" evidence="1">
    <location>
        <begin position="1318"/>
        <end position="1361"/>
    </location>
</feature>
<comment type="caution">
    <text evidence="4">The sequence shown here is derived from an EMBL/GenBank/DDBJ whole genome shotgun (WGS) entry which is preliminary data.</text>
</comment>
<feature type="compositionally biased region" description="Polar residues" evidence="1">
    <location>
        <begin position="959"/>
        <end position="969"/>
    </location>
</feature>
<gene>
    <name evidence="4" type="ORF">SLEP1_g17965</name>
</gene>
<feature type="compositionally biased region" description="Polar residues" evidence="1">
    <location>
        <begin position="610"/>
        <end position="627"/>
    </location>
</feature>
<organism evidence="4 5">
    <name type="scientific">Rubroshorea leprosula</name>
    <dbReference type="NCBI Taxonomy" id="152421"/>
    <lineage>
        <taxon>Eukaryota</taxon>
        <taxon>Viridiplantae</taxon>
        <taxon>Streptophyta</taxon>
        <taxon>Embryophyta</taxon>
        <taxon>Tracheophyta</taxon>
        <taxon>Spermatophyta</taxon>
        <taxon>Magnoliopsida</taxon>
        <taxon>eudicotyledons</taxon>
        <taxon>Gunneridae</taxon>
        <taxon>Pentapetalae</taxon>
        <taxon>rosids</taxon>
        <taxon>malvids</taxon>
        <taxon>Malvales</taxon>
        <taxon>Dipterocarpaceae</taxon>
        <taxon>Rubroshorea</taxon>
    </lineage>
</organism>
<dbReference type="InterPro" id="IPR022075">
    <property type="entry name" value="Symplekin_C"/>
</dbReference>
<sequence length="1383" mass="150452">MVGRMSSRSTEKLAGLANSVRLARDIPSKLDSLRQLKLDLSGEDSVSLSQFLPESFDLLSDGFAPVRKLVTEIVGEIGVNHIEFVPEIVPVLMKVLDDDTPAVARQAIASGIDLFRSTLEKVAIQGLHTSELENDLELAWSSMLKFKEKIYSIAFQPGSGGIRLLALKFVEAVIILNTPDPNGSLEPPHDGTSVEFNISWLRGGHPVLKVGDLSIEASKMLGLLLDQLRFPAVKSLSSSMVVVLVNSLSAIAKKRPAYYGRILPVLLGLEPPSFVIKGVKVYGANLALKNAFLSCLKCTHPSAAPWRDRLLSALRGMKAGGLAEQALKQDYSANGSTEREGKDDCLFTEDDKSLVKALDIVPGNLGRKRSGTEDSTDIARNNEVSGKRVKSTPGFSEEPIKDLSSNLSVSQDGKSSSQPTTNRGDAHSGPVQQLVAMFGVLVAQGEKAVAPLEILISSISADLLAEVVIFNMCNLPPKRPHNDGDDESLLNMSIVGSSTQAKYPPSFLADVLSLSSTFPPIASLLDSNQSASNDIVMQKMGEEEFDVVPVTDIPSDIIHGSKNEMSPTYLPESSDIVLPGDEKVDLATESGVHEIGNLESEMEIPGLDSSVRNDGLSDTQAASSLASTDLEDASQEQVTSFSGRSPMHVLPSMSTDRSEELSPKASFMDSSSLVSSTATSVGLSSTFVLPKMTAPIVNLSEEEKDDLQKLAFIRIIEAYKQITVAGGSQARFFLLPYLGVELPSDLDPWKLLSEHILSDYVNHEGHELTLRVLYRLFGEAEEEQDFLSCTNAASAYETFFLTVAETLRDSFPPSDKSLSKLLSEAPYLPKSVLNLLECLCSPETSDKAEELQSGDRVTQGLSTIWSLILLRPPIRDVCLKIALQSAVHHLEEVRMKAIRLVANKLYPLSSIAKQIEDFAKEMLLSVATGDSTEITDAEGPTMESLKDPCLERQSDEHQSASATTKDTSTVIHESCTSQSMSSLSVPEAQRCMSLYFALCTKKHSLFRQIFVVYKSAPQAVKQAVHRHVPILVRTMGSSSELLEIISDPPSGSENLLMQVLHTLTEGTIPSKELIFAIKKLFDAKLKDIEILVPVLPFLPRDEVLLLFPHIVNLPPDKFQAALTRVLQGSSHSDQVLSPAEVLIAIHGIDPDRDRIPLKKITDACNACFEQREIFTQQVLAKVLNQLVEQIPLPLLFMRTVLQAIGAFPALVEFIMEILSRLVSKQIWKYPKLWVGFLKCAQLTKPQSFSVLLQLPPLQLETALNRTPGLKSALAAHASQPNIRSMLPRSVLVVLGLAPDSQTSSLAQGSQAQTGDASNSEKDEIAEKSFNSEKDATPDKSVHSDKDAMPEKSLNSDKDSVGEKSLNSENDVVAEKSKESPSPS</sequence>
<dbReference type="SUPFAM" id="SSF48371">
    <property type="entry name" value="ARM repeat"/>
    <property type="match status" value="1"/>
</dbReference>
<dbReference type="PANTHER" id="PTHR47184:SF2">
    <property type="entry name" value="SYMPLEKIN"/>
    <property type="match status" value="1"/>
</dbReference>
<evidence type="ECO:0000313" key="5">
    <source>
        <dbReference type="Proteomes" id="UP001054252"/>
    </source>
</evidence>
<feature type="domain" description="Symplekin C-terminal" evidence="3">
    <location>
        <begin position="1087"/>
        <end position="1265"/>
    </location>
</feature>
<accession>A0AAV5J6K8</accession>
<protein>
    <recommendedName>
        <fullName evidence="6">Symplekin</fullName>
    </recommendedName>
</protein>
<reference evidence="4 5" key="1">
    <citation type="journal article" date="2021" name="Commun. Biol.">
        <title>The genome of Shorea leprosula (Dipterocarpaceae) highlights the ecological relevance of drought in aseasonal tropical rainforests.</title>
        <authorList>
            <person name="Ng K.K.S."/>
            <person name="Kobayashi M.J."/>
            <person name="Fawcett J.A."/>
            <person name="Hatakeyama M."/>
            <person name="Paape T."/>
            <person name="Ng C.H."/>
            <person name="Ang C.C."/>
            <person name="Tnah L.H."/>
            <person name="Lee C.T."/>
            <person name="Nishiyama T."/>
            <person name="Sese J."/>
            <person name="O'Brien M.J."/>
            <person name="Copetti D."/>
            <person name="Mohd Noor M.I."/>
            <person name="Ong R.C."/>
            <person name="Putra M."/>
            <person name="Sireger I.Z."/>
            <person name="Indrioko S."/>
            <person name="Kosugi Y."/>
            <person name="Izuno A."/>
            <person name="Isagi Y."/>
            <person name="Lee S.L."/>
            <person name="Shimizu K.K."/>
        </authorList>
    </citation>
    <scope>NUCLEOTIDE SEQUENCE [LARGE SCALE GENOMIC DNA]</scope>
    <source>
        <strain evidence="4">214</strain>
    </source>
</reference>
<dbReference type="InterPro" id="IPR011989">
    <property type="entry name" value="ARM-like"/>
</dbReference>
<dbReference type="Pfam" id="PF12295">
    <property type="entry name" value="Symplekin_C"/>
    <property type="match status" value="1"/>
</dbReference>
<evidence type="ECO:0000259" key="3">
    <source>
        <dbReference type="Pfam" id="PF12295"/>
    </source>
</evidence>
<dbReference type="PANTHER" id="PTHR47184">
    <property type="entry name" value="PHOSPHATIDYLINOSITOL 3-AND 4-KINASE FAMILY PROTEIN-RELATED"/>
    <property type="match status" value="1"/>
</dbReference>
<feature type="region of interest" description="Disordered" evidence="1">
    <location>
        <begin position="606"/>
        <end position="666"/>
    </location>
</feature>
<feature type="compositionally biased region" description="Polar residues" evidence="1">
    <location>
        <begin position="403"/>
        <end position="423"/>
    </location>
</feature>
<feature type="compositionally biased region" description="Polar residues" evidence="1">
    <location>
        <begin position="1302"/>
        <end position="1317"/>
    </location>
</feature>
<keyword evidence="5" id="KW-1185">Reference proteome</keyword>
<feature type="domain" description="Symplekin/Pta1 N-terminal" evidence="2">
    <location>
        <begin position="101"/>
        <end position="315"/>
    </location>
</feature>
<evidence type="ECO:0000313" key="4">
    <source>
        <dbReference type="EMBL" id="GKV06028.1"/>
    </source>
</evidence>
<feature type="region of interest" description="Disordered" evidence="1">
    <location>
        <begin position="365"/>
        <end position="428"/>
    </location>
</feature>
<proteinExistence type="predicted"/>
<evidence type="ECO:0000259" key="2">
    <source>
        <dbReference type="Pfam" id="PF11935"/>
    </source>
</evidence>
<feature type="region of interest" description="Disordered" evidence="1">
    <location>
        <begin position="1302"/>
        <end position="1383"/>
    </location>
</feature>